<evidence type="ECO:0000313" key="2">
    <source>
        <dbReference type="EMBL" id="MDO7875769.1"/>
    </source>
</evidence>
<keyword evidence="1" id="KW-0812">Transmembrane</keyword>
<comment type="caution">
    <text evidence="2">The sequence shown here is derived from an EMBL/GenBank/DDBJ whole genome shotgun (WGS) entry which is preliminary data.</text>
</comment>
<dbReference type="Proteomes" id="UP001176429">
    <property type="component" value="Unassembled WGS sequence"/>
</dbReference>
<reference evidence="2" key="1">
    <citation type="submission" date="2023-07" db="EMBL/GenBank/DDBJ databases">
        <authorList>
            <person name="Kim M.K."/>
        </authorList>
    </citation>
    <scope>NUCLEOTIDE SEQUENCE</scope>
    <source>
        <strain evidence="2">ASUV-10-1</strain>
    </source>
</reference>
<keyword evidence="1" id="KW-1133">Transmembrane helix</keyword>
<gene>
    <name evidence="2" type="ORF">Q5H93_13580</name>
</gene>
<protein>
    <submittedName>
        <fullName evidence="2">Uncharacterized protein</fullName>
    </submittedName>
</protein>
<evidence type="ECO:0000313" key="3">
    <source>
        <dbReference type="Proteomes" id="UP001176429"/>
    </source>
</evidence>
<keyword evidence="1" id="KW-0472">Membrane</keyword>
<evidence type="ECO:0000256" key="1">
    <source>
        <dbReference type="SAM" id="Phobius"/>
    </source>
</evidence>
<organism evidence="2 3">
    <name type="scientific">Hymenobacter aranciens</name>
    <dbReference type="NCBI Taxonomy" id="3063996"/>
    <lineage>
        <taxon>Bacteria</taxon>
        <taxon>Pseudomonadati</taxon>
        <taxon>Bacteroidota</taxon>
        <taxon>Cytophagia</taxon>
        <taxon>Cytophagales</taxon>
        <taxon>Hymenobacteraceae</taxon>
        <taxon>Hymenobacter</taxon>
    </lineage>
</organism>
<feature type="transmembrane region" description="Helical" evidence="1">
    <location>
        <begin position="37"/>
        <end position="57"/>
    </location>
</feature>
<accession>A0ABT9BDI8</accession>
<dbReference type="RefSeq" id="WP_305007086.1">
    <property type="nucleotide sequence ID" value="NZ_JAUQSY010000008.1"/>
</dbReference>
<name>A0ABT9BDI8_9BACT</name>
<sequence>MMEPQPTPPEKKSPTWPIVVNLAILVMSVMALGTDGIFGTVVALVVINVIAAVILALSKGKMHYVLAFILACMVILLIGLGMCALAIMGN</sequence>
<proteinExistence type="predicted"/>
<feature type="transmembrane region" description="Helical" evidence="1">
    <location>
        <begin position="12"/>
        <end position="31"/>
    </location>
</feature>
<feature type="transmembrane region" description="Helical" evidence="1">
    <location>
        <begin position="64"/>
        <end position="88"/>
    </location>
</feature>
<keyword evidence="3" id="KW-1185">Reference proteome</keyword>
<dbReference type="EMBL" id="JAUQSY010000008">
    <property type="protein sequence ID" value="MDO7875769.1"/>
    <property type="molecule type" value="Genomic_DNA"/>
</dbReference>